<organism evidence="2 3">
    <name type="scientific">Vineibacter terrae</name>
    <dbReference type="NCBI Taxonomy" id="2586908"/>
    <lineage>
        <taxon>Bacteria</taxon>
        <taxon>Pseudomonadati</taxon>
        <taxon>Pseudomonadota</taxon>
        <taxon>Alphaproteobacteria</taxon>
        <taxon>Hyphomicrobiales</taxon>
        <taxon>Vineibacter</taxon>
    </lineage>
</organism>
<feature type="region of interest" description="Disordered" evidence="1">
    <location>
        <begin position="89"/>
        <end position="110"/>
    </location>
</feature>
<dbReference type="EMBL" id="VDUZ01000013">
    <property type="protein sequence ID" value="TXL75618.1"/>
    <property type="molecule type" value="Genomic_DNA"/>
</dbReference>
<evidence type="ECO:0000313" key="3">
    <source>
        <dbReference type="Proteomes" id="UP000321638"/>
    </source>
</evidence>
<accession>A0A5C8PMJ7</accession>
<evidence type="ECO:0000256" key="1">
    <source>
        <dbReference type="SAM" id="MobiDB-lite"/>
    </source>
</evidence>
<proteinExistence type="predicted"/>
<protein>
    <submittedName>
        <fullName evidence="2">Uncharacterized protein</fullName>
    </submittedName>
</protein>
<keyword evidence="3" id="KW-1185">Reference proteome</keyword>
<dbReference type="Proteomes" id="UP000321638">
    <property type="component" value="Unassembled WGS sequence"/>
</dbReference>
<gene>
    <name evidence="2" type="ORF">FHP25_13260</name>
</gene>
<dbReference type="RefSeq" id="WP_178133504.1">
    <property type="nucleotide sequence ID" value="NZ_VDUZ01000013.1"/>
</dbReference>
<evidence type="ECO:0000313" key="2">
    <source>
        <dbReference type="EMBL" id="TXL75618.1"/>
    </source>
</evidence>
<sequence length="110" mass="12451">MYRFDHGWKRWHEALKARGQEIRMGDGDVPRHLQRARDALFLVADMAIMSGVHPGKVADLCIGFGVEILRQDGMTDLEIAKLLPAYADSQDRGDDLSLDDDDGRDPFPVW</sequence>
<dbReference type="AlphaFoldDB" id="A0A5C8PMJ7"/>
<reference evidence="2 3" key="1">
    <citation type="submission" date="2019-06" db="EMBL/GenBank/DDBJ databases">
        <title>New taxonomy in bacterial strain CC-CFT640, isolated from vineyard.</title>
        <authorList>
            <person name="Lin S.-Y."/>
            <person name="Tsai C.-F."/>
            <person name="Young C.-C."/>
        </authorList>
    </citation>
    <scope>NUCLEOTIDE SEQUENCE [LARGE SCALE GENOMIC DNA]</scope>
    <source>
        <strain evidence="2 3">CC-CFT640</strain>
    </source>
</reference>
<name>A0A5C8PMJ7_9HYPH</name>
<comment type="caution">
    <text evidence="2">The sequence shown here is derived from an EMBL/GenBank/DDBJ whole genome shotgun (WGS) entry which is preliminary data.</text>
</comment>